<organism evidence="2 3">
    <name type="scientific">Leptotrichia hofstadii F0254</name>
    <dbReference type="NCBI Taxonomy" id="634994"/>
    <lineage>
        <taxon>Bacteria</taxon>
        <taxon>Fusobacteriati</taxon>
        <taxon>Fusobacteriota</taxon>
        <taxon>Fusobacteriia</taxon>
        <taxon>Fusobacteriales</taxon>
        <taxon>Leptotrichiaceae</taxon>
        <taxon>Leptotrichia</taxon>
    </lineage>
</organism>
<name>C9MWN3_9FUSO</name>
<reference evidence="2 3" key="1">
    <citation type="submission" date="2009-09" db="EMBL/GenBank/DDBJ databases">
        <authorList>
            <person name="Weinstock G."/>
            <person name="Sodergren E."/>
            <person name="Clifton S."/>
            <person name="Fulton L."/>
            <person name="Fulton B."/>
            <person name="Courtney L."/>
            <person name="Fronick C."/>
            <person name="Harrison M."/>
            <person name="Strong C."/>
            <person name="Farmer C."/>
            <person name="Delahaunty K."/>
            <person name="Markovic C."/>
            <person name="Hall O."/>
            <person name="Minx P."/>
            <person name="Tomlinson C."/>
            <person name="Mitreva M."/>
            <person name="Nelson J."/>
            <person name="Hou S."/>
            <person name="Wollam A."/>
            <person name="Pepin K.H."/>
            <person name="Johnson M."/>
            <person name="Bhonagiri V."/>
            <person name="Nash W.E."/>
            <person name="Warren W."/>
            <person name="Chinwalla A."/>
            <person name="Mardis E.R."/>
            <person name="Wilson R.K."/>
        </authorList>
    </citation>
    <scope>NUCLEOTIDE SEQUENCE [LARGE SCALE GENOMIC DNA]</scope>
    <source>
        <strain evidence="2 3">F0254</strain>
    </source>
</reference>
<comment type="caution">
    <text evidence="2">The sequence shown here is derived from an EMBL/GenBank/DDBJ whole genome shotgun (WGS) entry which is preliminary data.</text>
</comment>
<evidence type="ECO:0000313" key="3">
    <source>
        <dbReference type="Proteomes" id="UP000006233"/>
    </source>
</evidence>
<proteinExistence type="predicted"/>
<dbReference type="Proteomes" id="UP000006233">
    <property type="component" value="Unassembled WGS sequence"/>
</dbReference>
<feature type="region of interest" description="Disordered" evidence="1">
    <location>
        <begin position="1"/>
        <end position="25"/>
    </location>
</feature>
<protein>
    <submittedName>
        <fullName evidence="2">Uncharacterized protein</fullName>
    </submittedName>
</protein>
<gene>
    <name evidence="2" type="ORF">GCWU000323_00954</name>
</gene>
<dbReference type="EMBL" id="ACVB02000008">
    <property type="protein sequence ID" value="EEX74899.1"/>
    <property type="molecule type" value="Genomic_DNA"/>
</dbReference>
<dbReference type="STRING" id="634994.GCWU000323_00954"/>
<dbReference type="HOGENOM" id="CLU_3201565_0_0_0"/>
<evidence type="ECO:0000313" key="2">
    <source>
        <dbReference type="EMBL" id="EEX74899.1"/>
    </source>
</evidence>
<evidence type="ECO:0000256" key="1">
    <source>
        <dbReference type="SAM" id="MobiDB-lite"/>
    </source>
</evidence>
<dbReference type="AlphaFoldDB" id="C9MWN3"/>
<accession>C9MWN3</accession>
<sequence>MKKKTTKRTNYTTKKTTRTRNIPKAEQPFLEGISCDIYVGKKGWN</sequence>